<protein>
    <submittedName>
        <fullName evidence="8">NAD-reducing hydrogenase HoxS subunit gamma</fullName>
        <ecNumber evidence="8">1.12.1.2</ecNumber>
    </submittedName>
</protein>
<dbReference type="GO" id="GO:0046872">
    <property type="term" value="F:metal ion binding"/>
    <property type="evidence" value="ECO:0007669"/>
    <property type="project" value="UniProtKB-KW"/>
</dbReference>
<comment type="caution">
    <text evidence="8">The sequence shown here is derived from an EMBL/GenBank/DDBJ whole genome shotgun (WGS) entry which is preliminary data.</text>
</comment>
<sequence length="250" mass="27021">MNETFQLDGSAVPFEPGQTVMQAALAAGRYIPHLCYHPEFKPHGSCKLCTVKVNGRTVASCTMPAEGGLDVESEIEELNALRRSLVQMLFAEGNHFCPSCEKSGNCVLQALGYDLEVHATGFRHLYPDRPLDASHPDILLDFNRCILCELCVRASSEVDGKNVFALSGRGITKHLIVNAESGKLSDTNIALTDKAMQVCPVGVILPKRVGFSVSIGERRYDQRPISAQALDDAPRQTDASGNCAACEGTP</sequence>
<dbReference type="SMART" id="SM00929">
    <property type="entry name" value="NADH-G_4Fe-4S_3"/>
    <property type="match status" value="1"/>
</dbReference>
<feature type="domain" description="2Fe-2S ferredoxin-type" evidence="6">
    <location>
        <begin position="1"/>
        <end position="77"/>
    </location>
</feature>
<dbReference type="EMBL" id="MLJW01000100">
    <property type="protein sequence ID" value="OIQ99950.1"/>
    <property type="molecule type" value="Genomic_DNA"/>
</dbReference>
<keyword evidence="2" id="KW-0004">4Fe-4S</keyword>
<accession>A0A1J5RVF1</accession>
<evidence type="ECO:0000259" key="6">
    <source>
        <dbReference type="PROSITE" id="PS51085"/>
    </source>
</evidence>
<keyword evidence="8" id="KW-0560">Oxidoreductase</keyword>
<dbReference type="Pfam" id="PF10588">
    <property type="entry name" value="NADH-G_4Fe-4S_3"/>
    <property type="match status" value="1"/>
</dbReference>
<evidence type="ECO:0000256" key="4">
    <source>
        <dbReference type="ARBA" id="ARBA00023004"/>
    </source>
</evidence>
<dbReference type="PIRSF" id="PIRSF000309">
    <property type="entry name" value="NAD_red_hyd_HoxU"/>
    <property type="match status" value="1"/>
</dbReference>
<evidence type="ECO:0000313" key="8">
    <source>
        <dbReference type="EMBL" id="OIQ99950.1"/>
    </source>
</evidence>
<dbReference type="GO" id="GO:0008137">
    <property type="term" value="F:NADH dehydrogenase (ubiquinone) activity"/>
    <property type="evidence" value="ECO:0007669"/>
    <property type="project" value="InterPro"/>
</dbReference>
<keyword evidence="5" id="KW-0411">Iron-sulfur</keyword>
<dbReference type="SUPFAM" id="SSF54862">
    <property type="entry name" value="4Fe-4S ferredoxins"/>
    <property type="match status" value="1"/>
</dbReference>
<dbReference type="GO" id="GO:0047985">
    <property type="term" value="F:hydrogen dehydrogenase activity"/>
    <property type="evidence" value="ECO:0007669"/>
    <property type="project" value="UniProtKB-EC"/>
</dbReference>
<dbReference type="CDD" id="cd00207">
    <property type="entry name" value="fer2"/>
    <property type="match status" value="1"/>
</dbReference>
<dbReference type="PROSITE" id="PS51085">
    <property type="entry name" value="2FE2S_FER_2"/>
    <property type="match status" value="1"/>
</dbReference>
<keyword evidence="4" id="KW-0408">Iron</keyword>
<evidence type="ECO:0000259" key="7">
    <source>
        <dbReference type="PROSITE" id="PS51839"/>
    </source>
</evidence>
<dbReference type="SUPFAM" id="SSF54292">
    <property type="entry name" value="2Fe-2S ferredoxin-like"/>
    <property type="match status" value="1"/>
</dbReference>
<feature type="domain" description="4Fe-4S His(Cys)3-ligated-type" evidence="7">
    <location>
        <begin position="77"/>
        <end position="116"/>
    </location>
</feature>
<evidence type="ECO:0000256" key="2">
    <source>
        <dbReference type="ARBA" id="ARBA00022485"/>
    </source>
</evidence>
<dbReference type="Gene3D" id="3.30.70.20">
    <property type="match status" value="1"/>
</dbReference>
<keyword evidence="8" id="KW-0371">Homeobox</keyword>
<gene>
    <name evidence="8" type="primary">hoxU_4</name>
    <name evidence="8" type="ORF">GALL_179650</name>
</gene>
<proteinExistence type="predicted"/>
<dbReference type="Pfam" id="PF13510">
    <property type="entry name" value="Fer2_4"/>
    <property type="match status" value="1"/>
</dbReference>
<dbReference type="InterPro" id="IPR019574">
    <property type="entry name" value="NADH_UbQ_OxRdtase_Gsu_4Fe4S-bd"/>
</dbReference>
<dbReference type="GO" id="GO:0003677">
    <property type="term" value="F:DNA binding"/>
    <property type="evidence" value="ECO:0007669"/>
    <property type="project" value="UniProtKB-KW"/>
</dbReference>
<evidence type="ECO:0000256" key="3">
    <source>
        <dbReference type="ARBA" id="ARBA00022723"/>
    </source>
</evidence>
<dbReference type="GO" id="GO:0051539">
    <property type="term" value="F:4 iron, 4 sulfur cluster binding"/>
    <property type="evidence" value="ECO:0007669"/>
    <property type="project" value="UniProtKB-KW"/>
</dbReference>
<dbReference type="GO" id="GO:0016020">
    <property type="term" value="C:membrane"/>
    <property type="evidence" value="ECO:0007669"/>
    <property type="project" value="InterPro"/>
</dbReference>
<evidence type="ECO:0000256" key="5">
    <source>
        <dbReference type="ARBA" id="ARBA00023014"/>
    </source>
</evidence>
<dbReference type="InterPro" id="IPR036010">
    <property type="entry name" value="2Fe-2S_ferredoxin-like_sf"/>
</dbReference>
<dbReference type="InterPro" id="IPR000283">
    <property type="entry name" value="NADH_UbQ_OxRdtase_75kDa_su_CS"/>
</dbReference>
<keyword evidence="3" id="KW-0479">Metal-binding</keyword>
<comment type="cofactor">
    <cofactor evidence="1">
        <name>[4Fe-4S] cluster</name>
        <dbReference type="ChEBI" id="CHEBI:49883"/>
    </cofactor>
</comment>
<name>A0A1J5RVF1_9ZZZZ</name>
<dbReference type="AlphaFoldDB" id="A0A1J5RVF1"/>
<dbReference type="Gene3D" id="3.10.20.740">
    <property type="match status" value="1"/>
</dbReference>
<organism evidence="8">
    <name type="scientific">mine drainage metagenome</name>
    <dbReference type="NCBI Taxonomy" id="410659"/>
    <lineage>
        <taxon>unclassified sequences</taxon>
        <taxon>metagenomes</taxon>
        <taxon>ecological metagenomes</taxon>
    </lineage>
</organism>
<dbReference type="EC" id="1.12.1.2" evidence="8"/>
<dbReference type="Pfam" id="PF13459">
    <property type="entry name" value="Fer4_15"/>
    <property type="match status" value="1"/>
</dbReference>
<dbReference type="InterPro" id="IPR016214">
    <property type="entry name" value="NAD-red_Hydgase_HoxS_gsu"/>
</dbReference>
<evidence type="ECO:0000256" key="1">
    <source>
        <dbReference type="ARBA" id="ARBA00001966"/>
    </source>
</evidence>
<dbReference type="GO" id="GO:0042773">
    <property type="term" value="P:ATP synthesis coupled electron transport"/>
    <property type="evidence" value="ECO:0007669"/>
    <property type="project" value="InterPro"/>
</dbReference>
<dbReference type="InterPro" id="IPR001041">
    <property type="entry name" value="2Fe-2S_ferredoxin-type"/>
</dbReference>
<dbReference type="PROSITE" id="PS00642">
    <property type="entry name" value="COMPLEX1_75K_2"/>
    <property type="match status" value="1"/>
</dbReference>
<dbReference type="PROSITE" id="PS51839">
    <property type="entry name" value="4FE4S_HC3"/>
    <property type="match status" value="1"/>
</dbReference>
<reference evidence="8" key="1">
    <citation type="submission" date="2016-10" db="EMBL/GenBank/DDBJ databases">
        <title>Sequence of Gallionella enrichment culture.</title>
        <authorList>
            <person name="Poehlein A."/>
            <person name="Muehling M."/>
            <person name="Daniel R."/>
        </authorList>
    </citation>
    <scope>NUCLEOTIDE SEQUENCE</scope>
</reference>